<name>A0A1H2TP02_9BACI</name>
<reference evidence="2 3" key="1">
    <citation type="submission" date="2016-10" db="EMBL/GenBank/DDBJ databases">
        <authorList>
            <person name="de Groot N.N."/>
        </authorList>
    </citation>
    <scope>NUCLEOTIDE SEQUENCE [LARGE SCALE GENOMIC DNA]</scope>
    <source>
        <strain evidence="2 3">DSM 23126</strain>
    </source>
</reference>
<keyword evidence="3" id="KW-1185">Reference proteome</keyword>
<dbReference type="Proteomes" id="UP000199488">
    <property type="component" value="Unassembled WGS sequence"/>
</dbReference>
<dbReference type="EMBL" id="FNNC01000002">
    <property type="protein sequence ID" value="SDW45552.1"/>
    <property type="molecule type" value="Genomic_DNA"/>
</dbReference>
<organism evidence="2 3">
    <name type="scientific">Marinococcus luteus</name>
    <dbReference type="NCBI Taxonomy" id="1122204"/>
    <lineage>
        <taxon>Bacteria</taxon>
        <taxon>Bacillati</taxon>
        <taxon>Bacillota</taxon>
        <taxon>Bacilli</taxon>
        <taxon>Bacillales</taxon>
        <taxon>Bacillaceae</taxon>
        <taxon>Marinococcus</taxon>
    </lineage>
</organism>
<dbReference type="STRING" id="1122204.SAMN05421781_1501"/>
<dbReference type="AlphaFoldDB" id="A0A1H2TP02"/>
<dbReference type="InterPro" id="IPR028345">
    <property type="entry name" value="Antibiotic_NAT-like"/>
</dbReference>
<evidence type="ECO:0000256" key="1">
    <source>
        <dbReference type="HAMAP-Rule" id="MF_00800"/>
    </source>
</evidence>
<dbReference type="NCBIfam" id="TIGR01440">
    <property type="entry name" value="TIGR01440 family protein"/>
    <property type="match status" value="1"/>
</dbReference>
<dbReference type="PIRSF" id="PIRSF007510">
    <property type="entry name" value="UCP007510"/>
    <property type="match status" value="1"/>
</dbReference>
<dbReference type="RefSeq" id="WP_091613171.1">
    <property type="nucleotide sequence ID" value="NZ_FNNC01000002.1"/>
</dbReference>
<dbReference type="Gene3D" id="3.40.50.10360">
    <property type="entry name" value="Hypothetical protein TT1679"/>
    <property type="match status" value="1"/>
</dbReference>
<dbReference type="OrthoDB" id="9803187at2"/>
<dbReference type="InterPro" id="IPR006340">
    <property type="entry name" value="DUF436"/>
</dbReference>
<dbReference type="SUPFAM" id="SSF110710">
    <property type="entry name" value="TTHA0583/YokD-like"/>
    <property type="match status" value="1"/>
</dbReference>
<protein>
    <recommendedName>
        <fullName evidence="1">UPF0340 protein SAMN05421781_1501</fullName>
    </recommendedName>
</protein>
<proteinExistence type="inferred from homology"/>
<evidence type="ECO:0000313" key="3">
    <source>
        <dbReference type="Proteomes" id="UP000199488"/>
    </source>
</evidence>
<accession>A0A1H2TP02</accession>
<sequence>MVNKAEWQQPLRELLASLKEQASLRSGQVLVIGTSTSEVLGEHIGKAGSEEVAEALFDVFQEFREESGVHLAFQGCEHINRALTVERETAEAYGLEAVSVVPHPRAGGSMSSYAYKHMSEPVVIEAVKADAGIDIGSTLIGMHLKPVAVPVRGPQKQIGSAYVTMAKTRPKLIGGERARYE</sequence>
<gene>
    <name evidence="2" type="ORF">SAMN05421781_1501</name>
</gene>
<comment type="similarity">
    <text evidence="1">Belongs to the UPF0340 family.</text>
</comment>
<evidence type="ECO:0000313" key="2">
    <source>
        <dbReference type="EMBL" id="SDW45552.1"/>
    </source>
</evidence>
<dbReference type="HAMAP" id="MF_00800">
    <property type="entry name" value="UPF0340"/>
    <property type="match status" value="1"/>
</dbReference>
<dbReference type="Pfam" id="PF04260">
    <property type="entry name" value="DUF436"/>
    <property type="match status" value="1"/>
</dbReference>